<feature type="compositionally biased region" description="Acidic residues" evidence="8">
    <location>
        <begin position="121"/>
        <end position="131"/>
    </location>
</feature>
<evidence type="ECO:0000256" key="6">
    <source>
        <dbReference type="ARBA" id="ARBA00023136"/>
    </source>
</evidence>
<comment type="subcellular location">
    <subcellularLocation>
        <location evidence="1">Golgi apparatus membrane</location>
        <topology evidence="1">Single-pass type IV membrane protein</topology>
    </subcellularLocation>
</comment>
<keyword evidence="3 9" id="KW-1133">Transmembrane helix</keyword>
<feature type="compositionally biased region" description="Low complexity" evidence="8">
    <location>
        <begin position="65"/>
        <end position="80"/>
    </location>
</feature>
<evidence type="ECO:0000256" key="1">
    <source>
        <dbReference type="ARBA" id="ARBA00004409"/>
    </source>
</evidence>
<evidence type="ECO:0000256" key="9">
    <source>
        <dbReference type="SAM" id="Phobius"/>
    </source>
</evidence>
<dbReference type="VEuPathDB" id="VectorBase:LDEU003186"/>
<dbReference type="GO" id="GO:0000139">
    <property type="term" value="C:Golgi membrane"/>
    <property type="evidence" value="ECO:0007669"/>
    <property type="project" value="UniProtKB-SubCell"/>
</dbReference>
<dbReference type="Pfam" id="PF09787">
    <property type="entry name" value="Golgin_A5"/>
    <property type="match status" value="1"/>
</dbReference>
<protein>
    <submittedName>
        <fullName evidence="10">Golgin subfamily A member 5-like protein</fullName>
    </submittedName>
</protein>
<dbReference type="PANTHER" id="PTHR13815:SF7">
    <property type="entry name" value="GOLGIN SUBFAMILY A MEMBER 5"/>
    <property type="match status" value="1"/>
</dbReference>
<dbReference type="GO" id="GO:0031985">
    <property type="term" value="C:Golgi cisterna"/>
    <property type="evidence" value="ECO:0007669"/>
    <property type="project" value="TreeGrafter"/>
</dbReference>
<organism evidence="10 11">
    <name type="scientific">Leptotrombidium deliense</name>
    <dbReference type="NCBI Taxonomy" id="299467"/>
    <lineage>
        <taxon>Eukaryota</taxon>
        <taxon>Metazoa</taxon>
        <taxon>Ecdysozoa</taxon>
        <taxon>Arthropoda</taxon>
        <taxon>Chelicerata</taxon>
        <taxon>Arachnida</taxon>
        <taxon>Acari</taxon>
        <taxon>Acariformes</taxon>
        <taxon>Trombidiformes</taxon>
        <taxon>Prostigmata</taxon>
        <taxon>Anystina</taxon>
        <taxon>Parasitengona</taxon>
        <taxon>Trombiculoidea</taxon>
        <taxon>Trombiculidae</taxon>
        <taxon>Leptotrombidium</taxon>
    </lineage>
</organism>
<keyword evidence="2 9" id="KW-0812">Transmembrane</keyword>
<dbReference type="STRING" id="299467.A0A443SMV3"/>
<evidence type="ECO:0000256" key="8">
    <source>
        <dbReference type="SAM" id="MobiDB-lite"/>
    </source>
</evidence>
<feature type="region of interest" description="Disordered" evidence="8">
    <location>
        <begin position="49"/>
        <end position="166"/>
    </location>
</feature>
<evidence type="ECO:0000256" key="5">
    <source>
        <dbReference type="ARBA" id="ARBA00023054"/>
    </source>
</evidence>
<gene>
    <name evidence="10" type="ORF">B4U80_04200</name>
</gene>
<feature type="transmembrane region" description="Helical" evidence="9">
    <location>
        <begin position="636"/>
        <end position="656"/>
    </location>
</feature>
<accession>A0A443SMV3</accession>
<dbReference type="Proteomes" id="UP000288716">
    <property type="component" value="Unassembled WGS sequence"/>
</dbReference>
<dbReference type="EMBL" id="NCKV01001180">
    <property type="protein sequence ID" value="RWS28854.1"/>
    <property type="molecule type" value="Genomic_DNA"/>
</dbReference>
<keyword evidence="4" id="KW-0333">Golgi apparatus</keyword>
<dbReference type="InterPro" id="IPR019177">
    <property type="entry name" value="Golgin_subfamily_A_member_5"/>
</dbReference>
<dbReference type="GO" id="GO:0007030">
    <property type="term" value="P:Golgi organization"/>
    <property type="evidence" value="ECO:0007669"/>
    <property type="project" value="InterPro"/>
</dbReference>
<evidence type="ECO:0000256" key="2">
    <source>
        <dbReference type="ARBA" id="ARBA00022692"/>
    </source>
</evidence>
<keyword evidence="6 9" id="KW-0472">Membrane</keyword>
<dbReference type="OrthoDB" id="248903at2759"/>
<feature type="coiled-coil region" evidence="7">
    <location>
        <begin position="166"/>
        <end position="369"/>
    </location>
</feature>
<evidence type="ECO:0000313" key="10">
    <source>
        <dbReference type="EMBL" id="RWS28854.1"/>
    </source>
</evidence>
<name>A0A443SMV3_9ACAR</name>
<dbReference type="PANTHER" id="PTHR13815">
    <property type="entry name" value="GOLGIN-84"/>
    <property type="match status" value="1"/>
</dbReference>
<evidence type="ECO:0000256" key="7">
    <source>
        <dbReference type="SAM" id="Coils"/>
    </source>
</evidence>
<dbReference type="AlphaFoldDB" id="A0A443SMV3"/>
<sequence length="661" mass="75945">MSWFSEFAKNAEDLLNKVDQNVAVVLKETKPKRSEVTAVNMENTGSAYRQSFVPTSPEYGSGLHSRNSSISSSFSTISTREVTQKTESVKDDDEKLFEFLNAKEAQTSTPQSSTPPKTESVAEESPESDSDPESHSKPAVIEDTPENLTGTVTDVQNNPIGNDNELRDQNETLLSLKKEISVLTKRNVELETEYKRIKKRLDNWKNQVVASDAALRELQSRESDLKAAIDAKNSQLAILRVRLQESDAELKSKQSLIEGLEVENKSLISERQANNNENDENMVSIKNRMKELEEELIQEKELLRDTQTESMKQLGKYEEKQGQLVDEISNLQRNLAREKSNCKDVEKRLKQIENNYSCLESDFNEYKVRAQKTLQSKDELIKALQEGKGCEENNLQTAEPNKFNKVLESQCDAMVIEIQELRERNDYLKKELDRVLNEEVFSLNSQIISLNEQREEEKNNRFELEQDLRQCQEEVRYLHDELNQTKGNLNSRIKDREVEIDKLRKQLVSKRSAANASINVDELESRVKTLTDSLIEKQTLVEQFSSERHSLVLQLQRSEERLREALEAASFNNRSVTIGMVHSSSASNLVNRYRSFVDDDPGDGQVTRGVKRAYGQIDRFSIRLGMFLRAYPSARALVILYIVVLHIWVFFILFTYRPEIH</sequence>
<evidence type="ECO:0000256" key="4">
    <source>
        <dbReference type="ARBA" id="ARBA00023034"/>
    </source>
</evidence>
<dbReference type="GO" id="GO:0000301">
    <property type="term" value="P:retrograde transport, vesicle recycling within Golgi"/>
    <property type="evidence" value="ECO:0007669"/>
    <property type="project" value="TreeGrafter"/>
</dbReference>
<reference evidence="10 11" key="1">
    <citation type="journal article" date="2018" name="Gigascience">
        <title>Genomes of trombidid mites reveal novel predicted allergens and laterally-transferred genes associated with secondary metabolism.</title>
        <authorList>
            <person name="Dong X."/>
            <person name="Chaisiri K."/>
            <person name="Xia D."/>
            <person name="Armstrong S.D."/>
            <person name="Fang Y."/>
            <person name="Donnelly M.J."/>
            <person name="Kadowaki T."/>
            <person name="McGarry J.W."/>
            <person name="Darby A.C."/>
            <person name="Makepeace B.L."/>
        </authorList>
    </citation>
    <scope>NUCLEOTIDE SEQUENCE [LARGE SCALE GENOMIC DNA]</scope>
    <source>
        <strain evidence="10">UoL-UT</strain>
    </source>
</reference>
<evidence type="ECO:0000313" key="11">
    <source>
        <dbReference type="Proteomes" id="UP000288716"/>
    </source>
</evidence>
<keyword evidence="5 7" id="KW-0175">Coiled coil</keyword>
<keyword evidence="11" id="KW-1185">Reference proteome</keyword>
<feature type="compositionally biased region" description="Low complexity" evidence="8">
    <location>
        <begin position="106"/>
        <end position="116"/>
    </location>
</feature>
<proteinExistence type="predicted"/>
<evidence type="ECO:0000256" key="3">
    <source>
        <dbReference type="ARBA" id="ARBA00022989"/>
    </source>
</evidence>
<feature type="compositionally biased region" description="Polar residues" evidence="8">
    <location>
        <begin position="146"/>
        <end position="161"/>
    </location>
</feature>
<feature type="coiled-coil region" evidence="7">
    <location>
        <begin position="404"/>
        <end position="568"/>
    </location>
</feature>
<comment type="caution">
    <text evidence="10">The sequence shown here is derived from an EMBL/GenBank/DDBJ whole genome shotgun (WGS) entry which is preliminary data.</text>
</comment>
<feature type="compositionally biased region" description="Basic and acidic residues" evidence="8">
    <location>
        <begin position="82"/>
        <end position="97"/>
    </location>
</feature>